<reference evidence="2 3" key="1">
    <citation type="submission" date="2015-05" db="EMBL/GenBank/DDBJ databases">
        <authorList>
            <person name="Wang D.B."/>
            <person name="Wang M."/>
        </authorList>
    </citation>
    <scope>NUCLEOTIDE SEQUENCE [LARGE SCALE GENOMIC DNA]</scope>
    <source>
        <strain evidence="2">VL1</strain>
    </source>
</reference>
<feature type="non-terminal residue" evidence="2">
    <location>
        <position position="1"/>
    </location>
</feature>
<organism evidence="2 3">
    <name type="scientific">Verticillium longisporum</name>
    <name type="common">Verticillium dahliae var. longisporum</name>
    <dbReference type="NCBI Taxonomy" id="100787"/>
    <lineage>
        <taxon>Eukaryota</taxon>
        <taxon>Fungi</taxon>
        <taxon>Dikarya</taxon>
        <taxon>Ascomycota</taxon>
        <taxon>Pezizomycotina</taxon>
        <taxon>Sordariomycetes</taxon>
        <taxon>Hypocreomycetidae</taxon>
        <taxon>Glomerellales</taxon>
        <taxon>Plectosphaerellaceae</taxon>
        <taxon>Verticillium</taxon>
    </lineage>
</organism>
<evidence type="ECO:0000313" key="2">
    <source>
        <dbReference type="EMBL" id="CRK36785.1"/>
    </source>
</evidence>
<feature type="compositionally biased region" description="Low complexity" evidence="1">
    <location>
        <begin position="20"/>
        <end position="31"/>
    </location>
</feature>
<sequence length="90" mass="9574">PLPPRGADPPLRPALHRAADAPPQRRGAAAAPLPPRAARPPRHPRRAAGRRLCAARHERLGQDHPGDHPLAAPLVPARGVPVVGRRRGAR</sequence>
<feature type="compositionally biased region" description="Low complexity" evidence="1">
    <location>
        <begin position="69"/>
        <end position="83"/>
    </location>
</feature>
<feature type="compositionally biased region" description="Basic residues" evidence="1">
    <location>
        <begin position="39"/>
        <end position="49"/>
    </location>
</feature>
<dbReference type="Proteomes" id="UP000044602">
    <property type="component" value="Unassembled WGS sequence"/>
</dbReference>
<feature type="non-terminal residue" evidence="2">
    <location>
        <position position="90"/>
    </location>
</feature>
<evidence type="ECO:0000256" key="1">
    <source>
        <dbReference type="SAM" id="MobiDB-lite"/>
    </source>
</evidence>
<feature type="compositionally biased region" description="Basic and acidic residues" evidence="1">
    <location>
        <begin position="55"/>
        <end position="67"/>
    </location>
</feature>
<protein>
    <submittedName>
        <fullName evidence="2">Uncharacterized protein</fullName>
    </submittedName>
</protein>
<dbReference type="AlphaFoldDB" id="A0A0G4MRW0"/>
<dbReference type="EMBL" id="CVQH01024333">
    <property type="protein sequence ID" value="CRK36785.1"/>
    <property type="molecule type" value="Genomic_DNA"/>
</dbReference>
<keyword evidence="3" id="KW-1185">Reference proteome</keyword>
<accession>A0A0G4MRW0</accession>
<proteinExistence type="predicted"/>
<evidence type="ECO:0000313" key="3">
    <source>
        <dbReference type="Proteomes" id="UP000044602"/>
    </source>
</evidence>
<feature type="region of interest" description="Disordered" evidence="1">
    <location>
        <begin position="1"/>
        <end position="90"/>
    </location>
</feature>
<gene>
    <name evidence="2" type="ORF">BN1708_020096</name>
</gene>
<name>A0A0G4MRW0_VERLO</name>
<feature type="compositionally biased region" description="Pro residues" evidence="1">
    <location>
        <begin position="1"/>
        <end position="12"/>
    </location>
</feature>